<accession>A0A5C2RQY8</accession>
<sequence length="107" mass="12105">MCVRPLFGQACFIPAVLHPYFKLHYIEEQWGGEEEYYNDLAAGVLNAQNWQKYAREVVEKAVKKYWTAALNTTDNGTPVSAVSAEPTKARETTPGSDSDEDDYDRAR</sequence>
<protein>
    <submittedName>
        <fullName evidence="2">Uncharacterized protein</fullName>
    </submittedName>
</protein>
<evidence type="ECO:0000313" key="2">
    <source>
        <dbReference type="EMBL" id="RPD53309.1"/>
    </source>
</evidence>
<feature type="region of interest" description="Disordered" evidence="1">
    <location>
        <begin position="72"/>
        <end position="107"/>
    </location>
</feature>
<proteinExistence type="predicted"/>
<dbReference type="AlphaFoldDB" id="A0A5C2RQY8"/>
<organism evidence="2 3">
    <name type="scientific">Lentinus tigrinus ALCF2SS1-6</name>
    <dbReference type="NCBI Taxonomy" id="1328759"/>
    <lineage>
        <taxon>Eukaryota</taxon>
        <taxon>Fungi</taxon>
        <taxon>Dikarya</taxon>
        <taxon>Basidiomycota</taxon>
        <taxon>Agaricomycotina</taxon>
        <taxon>Agaricomycetes</taxon>
        <taxon>Polyporales</taxon>
        <taxon>Polyporaceae</taxon>
        <taxon>Lentinus</taxon>
    </lineage>
</organism>
<keyword evidence="3" id="KW-1185">Reference proteome</keyword>
<dbReference type="EMBL" id="ML122324">
    <property type="protein sequence ID" value="RPD53309.1"/>
    <property type="molecule type" value="Genomic_DNA"/>
</dbReference>
<feature type="compositionally biased region" description="Acidic residues" evidence="1">
    <location>
        <begin position="97"/>
        <end position="107"/>
    </location>
</feature>
<evidence type="ECO:0000313" key="3">
    <source>
        <dbReference type="Proteomes" id="UP000313359"/>
    </source>
</evidence>
<gene>
    <name evidence="2" type="ORF">L227DRAFT_617074</name>
</gene>
<dbReference type="OrthoDB" id="2751170at2759"/>
<evidence type="ECO:0000256" key="1">
    <source>
        <dbReference type="SAM" id="MobiDB-lite"/>
    </source>
</evidence>
<name>A0A5C2RQY8_9APHY</name>
<dbReference type="Proteomes" id="UP000313359">
    <property type="component" value="Unassembled WGS sequence"/>
</dbReference>
<reference evidence="2" key="1">
    <citation type="journal article" date="2018" name="Genome Biol. Evol.">
        <title>Genomics and development of Lentinus tigrinus, a white-rot wood-decaying mushroom with dimorphic fruiting bodies.</title>
        <authorList>
            <person name="Wu B."/>
            <person name="Xu Z."/>
            <person name="Knudson A."/>
            <person name="Carlson A."/>
            <person name="Chen N."/>
            <person name="Kovaka S."/>
            <person name="LaButti K."/>
            <person name="Lipzen A."/>
            <person name="Pennachio C."/>
            <person name="Riley R."/>
            <person name="Schakwitz W."/>
            <person name="Umezawa K."/>
            <person name="Ohm R.A."/>
            <person name="Grigoriev I.V."/>
            <person name="Nagy L.G."/>
            <person name="Gibbons J."/>
            <person name="Hibbett D."/>
        </authorList>
    </citation>
    <scope>NUCLEOTIDE SEQUENCE [LARGE SCALE GENOMIC DNA]</scope>
    <source>
        <strain evidence="2">ALCF2SS1-6</strain>
    </source>
</reference>